<dbReference type="PANTHER" id="PTHR42709:SF4">
    <property type="entry name" value="INNER MEMBRANE PROTEIN YQAA"/>
    <property type="match status" value="1"/>
</dbReference>
<keyword evidence="1" id="KW-0472">Membrane</keyword>
<dbReference type="Proteomes" id="UP001161388">
    <property type="component" value="Unassembled WGS sequence"/>
</dbReference>
<dbReference type="PANTHER" id="PTHR42709">
    <property type="entry name" value="ALKALINE PHOSPHATASE LIKE PROTEIN"/>
    <property type="match status" value="1"/>
</dbReference>
<keyword evidence="1" id="KW-0812">Transmembrane</keyword>
<evidence type="ECO:0000313" key="3">
    <source>
        <dbReference type="EMBL" id="GLQ27136.1"/>
    </source>
</evidence>
<dbReference type="EMBL" id="BSNL01000001">
    <property type="protein sequence ID" value="GLQ27136.1"/>
    <property type="molecule type" value="Genomic_DNA"/>
</dbReference>
<dbReference type="RefSeq" id="WP_284372918.1">
    <property type="nucleotide sequence ID" value="NZ_BAABWP010000001.1"/>
</dbReference>
<reference evidence="3" key="2">
    <citation type="submission" date="2023-01" db="EMBL/GenBank/DDBJ databases">
        <title>Draft genome sequence of Sulfitobacter pacificus strain NBRC 109915.</title>
        <authorList>
            <person name="Sun Q."/>
            <person name="Mori K."/>
        </authorList>
    </citation>
    <scope>NUCLEOTIDE SEQUENCE</scope>
    <source>
        <strain evidence="3">NBRC 109915</strain>
    </source>
</reference>
<keyword evidence="4" id="KW-1185">Reference proteome</keyword>
<protein>
    <submittedName>
        <fullName evidence="3">Membrane protein</fullName>
    </submittedName>
</protein>
<comment type="caution">
    <text evidence="3">The sequence shown here is derived from an EMBL/GenBank/DDBJ whole genome shotgun (WGS) entry which is preliminary data.</text>
</comment>
<evidence type="ECO:0000256" key="1">
    <source>
        <dbReference type="SAM" id="Phobius"/>
    </source>
</evidence>
<proteinExistence type="predicted"/>
<evidence type="ECO:0000259" key="2">
    <source>
        <dbReference type="Pfam" id="PF09335"/>
    </source>
</evidence>
<reference evidence="3" key="1">
    <citation type="journal article" date="2014" name="Int. J. Syst. Evol. Microbiol.">
        <title>Complete genome of a new Firmicutes species belonging to the dominant human colonic microbiota ('Ruminococcus bicirculans') reveals two chromosomes and a selective capacity to utilize plant glucans.</title>
        <authorList>
            <consortium name="NISC Comparative Sequencing Program"/>
            <person name="Wegmann U."/>
            <person name="Louis P."/>
            <person name="Goesmann A."/>
            <person name="Henrissat B."/>
            <person name="Duncan S.H."/>
            <person name="Flint H.J."/>
        </authorList>
    </citation>
    <scope>NUCLEOTIDE SEQUENCE</scope>
    <source>
        <strain evidence="3">NBRC 109915</strain>
    </source>
</reference>
<organism evidence="3 4">
    <name type="scientific">Sulfitobacter pacificus</name>
    <dbReference type="NCBI Taxonomy" id="1499314"/>
    <lineage>
        <taxon>Bacteria</taxon>
        <taxon>Pseudomonadati</taxon>
        <taxon>Pseudomonadota</taxon>
        <taxon>Alphaproteobacteria</taxon>
        <taxon>Rhodobacterales</taxon>
        <taxon>Roseobacteraceae</taxon>
        <taxon>Sulfitobacter</taxon>
    </lineage>
</organism>
<accession>A0ABQ5VJA0</accession>
<gene>
    <name evidence="3" type="ORF">GCM10007927_19390</name>
</gene>
<dbReference type="Pfam" id="PF09335">
    <property type="entry name" value="VTT_dom"/>
    <property type="match status" value="1"/>
</dbReference>
<feature type="transmembrane region" description="Helical" evidence="1">
    <location>
        <begin position="38"/>
        <end position="58"/>
    </location>
</feature>
<name>A0ABQ5VJA0_9RHOB</name>
<keyword evidence="1" id="KW-1133">Transmembrane helix</keyword>
<dbReference type="InterPro" id="IPR032816">
    <property type="entry name" value="VTT_dom"/>
</dbReference>
<feature type="domain" description="VTT" evidence="2">
    <location>
        <begin position="22"/>
        <end position="136"/>
    </location>
</feature>
<sequence>MLAYAGLFASALIAATILPMQSEAVLVALILQGDHPVAALLIVATLGNVLGAVLNWLLGRFLLRFKDKRWFPASAAQLSRAQGWYHRYGRWSLLGSWLPVIGDPITVAAGILREPLPSFLLLVTLAKGFRYLFLAQITLAWI</sequence>
<evidence type="ECO:0000313" key="4">
    <source>
        <dbReference type="Proteomes" id="UP001161388"/>
    </source>
</evidence>
<dbReference type="InterPro" id="IPR051311">
    <property type="entry name" value="DedA_domain"/>
</dbReference>